<gene>
    <name evidence="2" type="ORF">F5X68DRAFT_43374</name>
</gene>
<dbReference type="Proteomes" id="UP000770015">
    <property type="component" value="Unassembled WGS sequence"/>
</dbReference>
<comment type="caution">
    <text evidence="2">The sequence shown here is derived from an EMBL/GenBank/DDBJ whole genome shotgun (WGS) entry which is preliminary data.</text>
</comment>
<dbReference type="OrthoDB" id="3907216at2759"/>
<organism evidence="2 3">
    <name type="scientific">Plectosphaerella plurivora</name>
    <dbReference type="NCBI Taxonomy" id="936078"/>
    <lineage>
        <taxon>Eukaryota</taxon>
        <taxon>Fungi</taxon>
        <taxon>Dikarya</taxon>
        <taxon>Ascomycota</taxon>
        <taxon>Pezizomycotina</taxon>
        <taxon>Sordariomycetes</taxon>
        <taxon>Hypocreomycetidae</taxon>
        <taxon>Glomerellales</taxon>
        <taxon>Plectosphaerellaceae</taxon>
        <taxon>Plectosphaerella</taxon>
    </lineage>
</organism>
<dbReference type="AlphaFoldDB" id="A0A9P8V4H4"/>
<feature type="region of interest" description="Disordered" evidence="1">
    <location>
        <begin position="205"/>
        <end position="251"/>
    </location>
</feature>
<dbReference type="EMBL" id="JAGSXJ010000028">
    <property type="protein sequence ID" value="KAH6671587.1"/>
    <property type="molecule type" value="Genomic_DNA"/>
</dbReference>
<sequence>MSATAARSLSGGCHCGRNSYIIDIPAEPDHTAQVLFNSDSLHVSPLAMPLAASIRIPLSWYRSSTHPFFADETHAMIRRVYESSSPAQQPAKRHFCGFCGTPLAFWTERPLSEADFIQLTLATLCDNDLGDLEELGLLPKSDDTSREADTAVSATDDPSTKTRIVRGVPWFDGLVEGSRLAKLQKTQGAHWSSDGSTRVEWEIVEWTEEDEDDEHDKTEGSGGVEAASSLGKRKLADRPASDSNLEGIGKA</sequence>
<feature type="compositionally biased region" description="Acidic residues" evidence="1">
    <location>
        <begin position="205"/>
        <end position="214"/>
    </location>
</feature>
<name>A0A9P8V4H4_9PEZI</name>
<evidence type="ECO:0000256" key="1">
    <source>
        <dbReference type="SAM" id="MobiDB-lite"/>
    </source>
</evidence>
<keyword evidence="3" id="KW-1185">Reference proteome</keyword>
<reference evidence="2" key="1">
    <citation type="journal article" date="2021" name="Nat. Commun.">
        <title>Genetic determinants of endophytism in the Arabidopsis root mycobiome.</title>
        <authorList>
            <person name="Mesny F."/>
            <person name="Miyauchi S."/>
            <person name="Thiergart T."/>
            <person name="Pickel B."/>
            <person name="Atanasova L."/>
            <person name="Karlsson M."/>
            <person name="Huettel B."/>
            <person name="Barry K.W."/>
            <person name="Haridas S."/>
            <person name="Chen C."/>
            <person name="Bauer D."/>
            <person name="Andreopoulos W."/>
            <person name="Pangilinan J."/>
            <person name="LaButti K."/>
            <person name="Riley R."/>
            <person name="Lipzen A."/>
            <person name="Clum A."/>
            <person name="Drula E."/>
            <person name="Henrissat B."/>
            <person name="Kohler A."/>
            <person name="Grigoriev I.V."/>
            <person name="Martin F.M."/>
            <person name="Hacquard S."/>
        </authorList>
    </citation>
    <scope>NUCLEOTIDE SEQUENCE</scope>
    <source>
        <strain evidence="2">MPI-SDFR-AT-0117</strain>
    </source>
</reference>
<feature type="region of interest" description="Disordered" evidence="1">
    <location>
        <begin position="137"/>
        <end position="159"/>
    </location>
</feature>
<evidence type="ECO:0008006" key="4">
    <source>
        <dbReference type="Google" id="ProtNLM"/>
    </source>
</evidence>
<protein>
    <recommendedName>
        <fullName evidence="4">CENP-V/GFA domain-containing protein</fullName>
    </recommendedName>
</protein>
<evidence type="ECO:0000313" key="2">
    <source>
        <dbReference type="EMBL" id="KAH6671587.1"/>
    </source>
</evidence>
<proteinExistence type="predicted"/>
<dbReference type="Gene3D" id="2.170.150.70">
    <property type="match status" value="1"/>
</dbReference>
<accession>A0A9P8V4H4</accession>
<feature type="compositionally biased region" description="Basic and acidic residues" evidence="1">
    <location>
        <begin position="140"/>
        <end position="149"/>
    </location>
</feature>
<evidence type="ECO:0000313" key="3">
    <source>
        <dbReference type="Proteomes" id="UP000770015"/>
    </source>
</evidence>